<protein>
    <submittedName>
        <fullName evidence="2">Uncharacterized protein</fullName>
    </submittedName>
</protein>
<gene>
    <name evidence="2" type="ORF">FCL40_13680</name>
</gene>
<feature type="chain" id="PRO_5020446293" evidence="1">
    <location>
        <begin position="26"/>
        <end position="162"/>
    </location>
</feature>
<dbReference type="Gene3D" id="3.40.1260.10">
    <property type="entry name" value="DsrEFH-like"/>
    <property type="match status" value="1"/>
</dbReference>
<dbReference type="OrthoDB" id="5615986at2"/>
<dbReference type="Pfam" id="PF02635">
    <property type="entry name" value="DsrE"/>
    <property type="match status" value="1"/>
</dbReference>
<accession>A0A4U1BD51</accession>
<organism evidence="2 3">
    <name type="scientific">Ferrimonas sediminicola</name>
    <dbReference type="NCBI Taxonomy" id="2569538"/>
    <lineage>
        <taxon>Bacteria</taxon>
        <taxon>Pseudomonadati</taxon>
        <taxon>Pseudomonadota</taxon>
        <taxon>Gammaproteobacteria</taxon>
        <taxon>Alteromonadales</taxon>
        <taxon>Ferrimonadaceae</taxon>
        <taxon>Ferrimonas</taxon>
    </lineage>
</organism>
<dbReference type="SUPFAM" id="SSF75169">
    <property type="entry name" value="DsrEFH-like"/>
    <property type="match status" value="1"/>
</dbReference>
<dbReference type="RefSeq" id="WP_136853869.1">
    <property type="nucleotide sequence ID" value="NZ_SWCI01000009.1"/>
</dbReference>
<dbReference type="AlphaFoldDB" id="A0A4U1BD51"/>
<sequence length="162" mass="17185">MSSLKTLLVAALSLILSLNLAPAQASERPLDSQALAGVTQGKALFDINLGELEKLPLYLQVIEMTYDGLVAQGVTPEFVIAFRGAAVQFIDNSDATVPARQQIAAQIKQLHTKGIRLEACSIATELFGVDNGQLLPGITPVGNTFISLIGYQAQGYATVVIM</sequence>
<proteinExistence type="predicted"/>
<evidence type="ECO:0000313" key="2">
    <source>
        <dbReference type="EMBL" id="TKB48175.1"/>
    </source>
</evidence>
<keyword evidence="3" id="KW-1185">Reference proteome</keyword>
<dbReference type="EMBL" id="SWCI01000009">
    <property type="protein sequence ID" value="TKB48175.1"/>
    <property type="molecule type" value="Genomic_DNA"/>
</dbReference>
<evidence type="ECO:0000256" key="1">
    <source>
        <dbReference type="SAM" id="SignalP"/>
    </source>
</evidence>
<comment type="caution">
    <text evidence="2">The sequence shown here is derived from an EMBL/GenBank/DDBJ whole genome shotgun (WGS) entry which is preliminary data.</text>
</comment>
<dbReference type="InterPro" id="IPR003787">
    <property type="entry name" value="Sulphur_relay_DsrE/F-like"/>
</dbReference>
<evidence type="ECO:0000313" key="3">
    <source>
        <dbReference type="Proteomes" id="UP000305674"/>
    </source>
</evidence>
<dbReference type="InterPro" id="IPR027396">
    <property type="entry name" value="DsrEFH-like"/>
</dbReference>
<name>A0A4U1BD51_9GAMM</name>
<dbReference type="Proteomes" id="UP000305674">
    <property type="component" value="Unassembled WGS sequence"/>
</dbReference>
<reference evidence="2 3" key="1">
    <citation type="submission" date="2019-04" db="EMBL/GenBank/DDBJ databases">
        <authorList>
            <person name="Hwang J.C."/>
        </authorList>
    </citation>
    <scope>NUCLEOTIDE SEQUENCE [LARGE SCALE GENOMIC DNA]</scope>
    <source>
        <strain evidence="2 3">IMCC35001</strain>
    </source>
</reference>
<keyword evidence="1" id="KW-0732">Signal</keyword>
<feature type="signal peptide" evidence="1">
    <location>
        <begin position="1"/>
        <end position="25"/>
    </location>
</feature>